<comment type="function">
    <text evidence="1">Alpha-L-fucosidase is responsible for hydrolyzing the alpha-1,6-linked fucose joined to the reducing-end N-acetylglucosamine of the carbohydrate moieties of glycoproteins.</text>
</comment>
<dbReference type="Gene3D" id="2.60.120.260">
    <property type="entry name" value="Galactose-binding domain-like"/>
    <property type="match status" value="1"/>
</dbReference>
<evidence type="ECO:0000313" key="9">
    <source>
        <dbReference type="Proteomes" id="UP000577724"/>
    </source>
</evidence>
<evidence type="ECO:0000256" key="5">
    <source>
        <dbReference type="ARBA" id="ARBA00022801"/>
    </source>
</evidence>
<dbReference type="Proteomes" id="UP000577724">
    <property type="component" value="Unassembled WGS sequence"/>
</dbReference>
<comment type="caution">
    <text evidence="8">The sequence shown here is derived from an EMBL/GenBank/DDBJ whole genome shotgun (WGS) entry which is preliminary data.</text>
</comment>
<evidence type="ECO:0000313" key="8">
    <source>
        <dbReference type="EMBL" id="NUU55708.1"/>
    </source>
</evidence>
<evidence type="ECO:0000256" key="4">
    <source>
        <dbReference type="ARBA" id="ARBA00022729"/>
    </source>
</evidence>
<evidence type="ECO:0000256" key="1">
    <source>
        <dbReference type="ARBA" id="ARBA00004071"/>
    </source>
</evidence>
<dbReference type="RefSeq" id="WP_175382303.1">
    <property type="nucleotide sequence ID" value="NZ_CBCRYD010000016.1"/>
</dbReference>
<dbReference type="PANTHER" id="PTHR10030:SF37">
    <property type="entry name" value="ALPHA-L-FUCOSIDASE-RELATED"/>
    <property type="match status" value="1"/>
</dbReference>
<gene>
    <name evidence="8" type="ORF">HP548_16680</name>
</gene>
<dbReference type="InterPro" id="IPR000933">
    <property type="entry name" value="Glyco_hydro_29"/>
</dbReference>
<evidence type="ECO:0000256" key="6">
    <source>
        <dbReference type="ARBA" id="ARBA00023295"/>
    </source>
</evidence>
<evidence type="ECO:0000256" key="3">
    <source>
        <dbReference type="ARBA" id="ARBA00012662"/>
    </source>
</evidence>
<keyword evidence="5" id="KW-0378">Hydrolase</keyword>
<dbReference type="GeneID" id="97132364"/>
<reference evidence="8 9" key="1">
    <citation type="submission" date="2020-05" db="EMBL/GenBank/DDBJ databases">
        <title>Genome Sequencing of Type Strains.</title>
        <authorList>
            <person name="Lemaire J.F."/>
            <person name="Inderbitzin P."/>
            <person name="Gregorio O.A."/>
            <person name="Collins S.B."/>
            <person name="Wespe N."/>
            <person name="Knight-Connoni V."/>
        </authorList>
    </citation>
    <scope>NUCLEOTIDE SEQUENCE [LARGE SCALE GENOMIC DNA]</scope>
    <source>
        <strain evidence="8 9">DSM 19942</strain>
    </source>
</reference>
<dbReference type="EMBL" id="JABMCC010000112">
    <property type="protein sequence ID" value="NUU55708.1"/>
    <property type="molecule type" value="Genomic_DNA"/>
</dbReference>
<dbReference type="InterPro" id="IPR016286">
    <property type="entry name" value="FUC_metazoa-typ"/>
</dbReference>
<proteinExistence type="inferred from homology"/>
<comment type="similarity">
    <text evidence="2">Belongs to the glycosyl hydrolase 29 family.</text>
</comment>
<dbReference type="PRINTS" id="PR00741">
    <property type="entry name" value="GLHYDRLASE29"/>
</dbReference>
<keyword evidence="4" id="KW-0732">Signal</keyword>
<keyword evidence="9" id="KW-1185">Reference proteome</keyword>
<dbReference type="InterPro" id="IPR017853">
    <property type="entry name" value="GH"/>
</dbReference>
<dbReference type="SMART" id="SM00812">
    <property type="entry name" value="Alpha_L_fucos"/>
    <property type="match status" value="1"/>
</dbReference>
<dbReference type="InterPro" id="IPR057739">
    <property type="entry name" value="Glyco_hydro_29_N"/>
</dbReference>
<dbReference type="EC" id="3.2.1.51" evidence="3"/>
<protein>
    <recommendedName>
        <fullName evidence="3">alpha-L-fucosidase</fullName>
        <ecNumber evidence="3">3.2.1.51</ecNumber>
    </recommendedName>
</protein>
<evidence type="ECO:0000256" key="2">
    <source>
        <dbReference type="ARBA" id="ARBA00007951"/>
    </source>
</evidence>
<sequence length="423" mass="48863">MNLVQKLTPSAKQLAFQKWEFGLFLHFGLRTFYEGYVDFDERQMDPAAFNPVDLDCEQWIRSAKEAGMNYAVLTAKHHDGFSNWPSDYSRFSVAASQWKYGQGDVVREFVDACRKYDMKPGLYYSPYDGSADYYTQDAKAYDDYFVNQITELLTQYGDIDILWFDGCGSEGHSYDWERIIDEIRRLQPHILIFNMGDPDFRWVGNEDGIAPIPCWNEVESTEFSILTEKKEQLVEHLWLPAECDVQIRGDWFYNDSNELTLKSTEELMGIYYHSVGRGANLLLNIGPDRNGLLPQKDVERLLEFGSEIRRFEHPFATIEQCRRIEKSWVYETEVPQLLDHVIIQEDLTAGENIRSFKIDIITQKSRRPVTIYEGQHIGHKAIIRIPAIKIRGVIVEITESDQGAALQELTFHHVGSGTPSPLS</sequence>
<name>A0ABX2MNV4_9BACL</name>
<evidence type="ECO:0000259" key="7">
    <source>
        <dbReference type="Pfam" id="PF01120"/>
    </source>
</evidence>
<feature type="domain" description="Glycoside hydrolase family 29 N-terminal" evidence="7">
    <location>
        <begin position="47"/>
        <end position="306"/>
    </location>
</feature>
<accession>A0ABX2MNV4</accession>
<dbReference type="Pfam" id="PF01120">
    <property type="entry name" value="Alpha_L_fucos"/>
    <property type="match status" value="1"/>
</dbReference>
<dbReference type="PANTHER" id="PTHR10030">
    <property type="entry name" value="ALPHA-L-FUCOSIDASE"/>
    <property type="match status" value="1"/>
</dbReference>
<keyword evidence="6" id="KW-0326">Glycosidase</keyword>
<organism evidence="8 9">
    <name type="scientific">Paenibacillus taichungensis</name>
    <dbReference type="NCBI Taxonomy" id="484184"/>
    <lineage>
        <taxon>Bacteria</taxon>
        <taxon>Bacillati</taxon>
        <taxon>Bacillota</taxon>
        <taxon>Bacilli</taxon>
        <taxon>Bacillales</taxon>
        <taxon>Paenibacillaceae</taxon>
        <taxon>Paenibacillus</taxon>
    </lineage>
</organism>
<dbReference type="SUPFAM" id="SSF51445">
    <property type="entry name" value="(Trans)glycosidases"/>
    <property type="match status" value="1"/>
</dbReference>
<dbReference type="Gene3D" id="3.20.20.80">
    <property type="entry name" value="Glycosidases"/>
    <property type="match status" value="1"/>
</dbReference>